<name>A0ABR7EYX3_9FIRM</name>
<gene>
    <name evidence="1" type="ORF">H8S00_00785</name>
</gene>
<dbReference type="RefSeq" id="WP_118589184.1">
    <property type="nucleotide sequence ID" value="NZ_JACOOZ010000001.1"/>
</dbReference>
<organism evidence="1 2">
    <name type="scientific">Eubacterium segne</name>
    <dbReference type="NCBI Taxonomy" id="2763045"/>
    <lineage>
        <taxon>Bacteria</taxon>
        <taxon>Bacillati</taxon>
        <taxon>Bacillota</taxon>
        <taxon>Clostridia</taxon>
        <taxon>Eubacteriales</taxon>
        <taxon>Eubacteriaceae</taxon>
        <taxon>Eubacterium</taxon>
    </lineage>
</organism>
<evidence type="ECO:0000313" key="2">
    <source>
        <dbReference type="Proteomes" id="UP000597877"/>
    </source>
</evidence>
<reference evidence="1 2" key="1">
    <citation type="submission" date="2020-08" db="EMBL/GenBank/DDBJ databases">
        <title>Genome public.</title>
        <authorList>
            <person name="Liu C."/>
            <person name="Sun Q."/>
        </authorList>
    </citation>
    <scope>NUCLEOTIDE SEQUENCE [LARGE SCALE GENOMIC DNA]</scope>
    <source>
        <strain evidence="1 2">BX4</strain>
    </source>
</reference>
<evidence type="ECO:0000313" key="1">
    <source>
        <dbReference type="EMBL" id="MBC5666538.1"/>
    </source>
</evidence>
<comment type="caution">
    <text evidence="1">The sequence shown here is derived from an EMBL/GenBank/DDBJ whole genome shotgun (WGS) entry which is preliminary data.</text>
</comment>
<keyword evidence="2" id="KW-1185">Reference proteome</keyword>
<dbReference type="EMBL" id="JACOOZ010000001">
    <property type="protein sequence ID" value="MBC5666538.1"/>
    <property type="molecule type" value="Genomic_DNA"/>
</dbReference>
<protein>
    <submittedName>
        <fullName evidence="1">Uncharacterized protein</fullName>
    </submittedName>
</protein>
<dbReference type="Proteomes" id="UP000597877">
    <property type="component" value="Unassembled WGS sequence"/>
</dbReference>
<proteinExistence type="predicted"/>
<accession>A0ABR7EYX3</accession>
<sequence>MERKVLAILLFVIMMFTALRTDGIIVTNVKAATGGDEEVIVGTFYGYGSRTVENNTNWGES</sequence>